<dbReference type="Proteomes" id="UP000237640">
    <property type="component" value="Unassembled WGS sequence"/>
</dbReference>
<dbReference type="EMBL" id="PVYX01000001">
    <property type="protein sequence ID" value="PRX57355.1"/>
    <property type="molecule type" value="Genomic_DNA"/>
</dbReference>
<evidence type="ECO:0000256" key="2">
    <source>
        <dbReference type="ARBA" id="ARBA00023125"/>
    </source>
</evidence>
<dbReference type="Pfam" id="PF12833">
    <property type="entry name" value="HTH_18"/>
    <property type="match status" value="1"/>
</dbReference>
<dbReference type="SMART" id="SM00342">
    <property type="entry name" value="HTH_ARAC"/>
    <property type="match status" value="1"/>
</dbReference>
<keyword evidence="1" id="KW-0805">Transcription regulation</keyword>
<dbReference type="PROSITE" id="PS01124">
    <property type="entry name" value="HTH_ARAC_FAMILY_2"/>
    <property type="match status" value="1"/>
</dbReference>
<organism evidence="5 6">
    <name type="scientific">Flagellimonas meridianipacifica</name>
    <dbReference type="NCBI Taxonomy" id="1080225"/>
    <lineage>
        <taxon>Bacteria</taxon>
        <taxon>Pseudomonadati</taxon>
        <taxon>Bacteroidota</taxon>
        <taxon>Flavobacteriia</taxon>
        <taxon>Flavobacteriales</taxon>
        <taxon>Flavobacteriaceae</taxon>
        <taxon>Flagellimonas</taxon>
    </lineage>
</organism>
<dbReference type="SUPFAM" id="SSF46689">
    <property type="entry name" value="Homeodomain-like"/>
    <property type="match status" value="1"/>
</dbReference>
<evidence type="ECO:0000256" key="3">
    <source>
        <dbReference type="ARBA" id="ARBA00023163"/>
    </source>
</evidence>
<sequence length="285" mass="33722">MRKFKFDGKKYGYDLAMDLHPLDGRPADYFEHQLHTIDFFEIMFLKNSTGHININGFNAALKPFTILCSSPNQRKTNAILEVEGYHLVFKDDFFADFFLDKLFVYKLHFFYNAIHPQFFQIDQTEYNIIADSLELITKEIENFREDSRHIIRSLLYFVLTRLNRQYSDFYDIGLSTYTDSMVYSFKDLLEKNIRTLHLVNDYANLLNIERSTLNRLVKKQFGATTKEMIQHRLLIEIKNELVFTTKSVSEIANDLNFSEPNNLSRFFQRLSGISPLDYRSNSKMI</sequence>
<gene>
    <name evidence="5" type="ORF">CLV81_1359</name>
</gene>
<keyword evidence="3" id="KW-0804">Transcription</keyword>
<dbReference type="AlphaFoldDB" id="A0A2T0MII0"/>
<name>A0A2T0MII0_9FLAO</name>
<comment type="caution">
    <text evidence="5">The sequence shown here is derived from an EMBL/GenBank/DDBJ whole genome shotgun (WGS) entry which is preliminary data.</text>
</comment>
<protein>
    <submittedName>
        <fullName evidence="5">AraC-like DNA-binding protein</fullName>
    </submittedName>
</protein>
<dbReference type="GO" id="GO:0003700">
    <property type="term" value="F:DNA-binding transcription factor activity"/>
    <property type="evidence" value="ECO:0007669"/>
    <property type="project" value="InterPro"/>
</dbReference>
<dbReference type="PANTHER" id="PTHR43280">
    <property type="entry name" value="ARAC-FAMILY TRANSCRIPTIONAL REGULATOR"/>
    <property type="match status" value="1"/>
</dbReference>
<dbReference type="InterPro" id="IPR009057">
    <property type="entry name" value="Homeodomain-like_sf"/>
</dbReference>
<evidence type="ECO:0000259" key="4">
    <source>
        <dbReference type="PROSITE" id="PS01124"/>
    </source>
</evidence>
<reference evidence="5 6" key="1">
    <citation type="submission" date="2018-03" db="EMBL/GenBank/DDBJ databases">
        <title>Genomic Encyclopedia of Archaeal and Bacterial Type Strains, Phase II (KMG-II): from individual species to whole genera.</title>
        <authorList>
            <person name="Goeker M."/>
        </authorList>
    </citation>
    <scope>NUCLEOTIDE SEQUENCE [LARGE SCALE GENOMIC DNA]</scope>
    <source>
        <strain evidence="5 6">DSM 25027</strain>
    </source>
</reference>
<dbReference type="Gene3D" id="1.10.10.60">
    <property type="entry name" value="Homeodomain-like"/>
    <property type="match status" value="1"/>
</dbReference>
<evidence type="ECO:0000313" key="5">
    <source>
        <dbReference type="EMBL" id="PRX57355.1"/>
    </source>
</evidence>
<evidence type="ECO:0000256" key="1">
    <source>
        <dbReference type="ARBA" id="ARBA00023015"/>
    </source>
</evidence>
<dbReference type="InterPro" id="IPR018060">
    <property type="entry name" value="HTH_AraC"/>
</dbReference>
<keyword evidence="6" id="KW-1185">Reference proteome</keyword>
<accession>A0A2T0MII0</accession>
<dbReference type="PANTHER" id="PTHR43280:SF32">
    <property type="entry name" value="TRANSCRIPTIONAL REGULATORY PROTEIN"/>
    <property type="match status" value="1"/>
</dbReference>
<evidence type="ECO:0000313" key="6">
    <source>
        <dbReference type="Proteomes" id="UP000237640"/>
    </source>
</evidence>
<feature type="domain" description="HTH araC/xylS-type" evidence="4">
    <location>
        <begin position="183"/>
        <end position="281"/>
    </location>
</feature>
<dbReference type="GO" id="GO:0043565">
    <property type="term" value="F:sequence-specific DNA binding"/>
    <property type="evidence" value="ECO:0007669"/>
    <property type="project" value="InterPro"/>
</dbReference>
<proteinExistence type="predicted"/>
<keyword evidence="2 5" id="KW-0238">DNA-binding</keyword>